<reference evidence="1 2" key="1">
    <citation type="submission" date="2017-09" db="EMBL/GenBank/DDBJ databases">
        <authorList>
            <person name="Kim K.H."/>
            <person name="Chun B.H."/>
            <person name="Han G.S."/>
            <person name="Hyun S.G."/>
            <person name="Jeon C.O."/>
        </authorList>
    </citation>
    <scope>NUCLEOTIDE SEQUENCE [LARGE SCALE GENOMIC DNA]</scope>
    <source>
        <strain evidence="1 2">SH</strain>
    </source>
</reference>
<protein>
    <recommendedName>
        <fullName evidence="3">LysR substrate-binding domain-containing protein</fullName>
    </recommendedName>
</protein>
<dbReference type="SUPFAM" id="SSF53850">
    <property type="entry name" value="Periplasmic binding protein-like II"/>
    <property type="match status" value="1"/>
</dbReference>
<gene>
    <name evidence="1" type="ORF">CJF59_06020</name>
</gene>
<evidence type="ECO:0008006" key="3">
    <source>
        <dbReference type="Google" id="ProtNLM"/>
    </source>
</evidence>
<dbReference type="Gene3D" id="3.40.190.10">
    <property type="entry name" value="Periplasmic binding protein-like II"/>
    <property type="match status" value="1"/>
</dbReference>
<evidence type="ECO:0000313" key="1">
    <source>
        <dbReference type="EMBL" id="AXN00154.1"/>
    </source>
</evidence>
<sequence>MYLECGHFNVKGRLKVAIPASFGGHCVAPLLLDWAEKYQNLNLALRFSDTDHNFVAERYDLTIRRGSV</sequence>
<proteinExistence type="predicted"/>
<name>A0AAN1PHH4_9PROT</name>
<dbReference type="AlphaFoldDB" id="A0AAN1PHH4"/>
<organism evidence="1 2">
    <name type="scientific">Acetobacter pomorum</name>
    <dbReference type="NCBI Taxonomy" id="65959"/>
    <lineage>
        <taxon>Bacteria</taxon>
        <taxon>Pseudomonadati</taxon>
        <taxon>Pseudomonadota</taxon>
        <taxon>Alphaproteobacteria</taxon>
        <taxon>Acetobacterales</taxon>
        <taxon>Acetobacteraceae</taxon>
        <taxon>Acetobacter</taxon>
    </lineage>
</organism>
<evidence type="ECO:0000313" key="2">
    <source>
        <dbReference type="Proteomes" id="UP000256572"/>
    </source>
</evidence>
<reference evidence="1 2" key="2">
    <citation type="submission" date="2018-08" db="EMBL/GenBank/DDBJ databases">
        <title>Acetobacter oryzifermentans sp. nov., isolated from Korea traditional vinegar and reclassification of Acetobacter pasteurianus subsp. ascendens (Henneberg 1898) as Acetobacter ascendens comb. nov.</title>
        <authorList>
            <person name="Cho G.Y."/>
            <person name="Lee S.H."/>
        </authorList>
    </citation>
    <scope>NUCLEOTIDE SEQUENCE [LARGE SCALE GENOMIC DNA]</scope>
    <source>
        <strain evidence="1 2">SH</strain>
    </source>
</reference>
<dbReference type="Proteomes" id="UP000256572">
    <property type="component" value="Chromosome"/>
</dbReference>
<accession>A0AAN1PHH4</accession>
<dbReference type="EMBL" id="CP023189">
    <property type="protein sequence ID" value="AXN00154.1"/>
    <property type="molecule type" value="Genomic_DNA"/>
</dbReference>